<evidence type="ECO:0000313" key="2">
    <source>
        <dbReference type="EMBL" id="MBP2415881.1"/>
    </source>
</evidence>
<dbReference type="Gene3D" id="3.40.50.1820">
    <property type="entry name" value="alpha/beta hydrolase"/>
    <property type="match status" value="1"/>
</dbReference>
<dbReference type="GO" id="GO:0004177">
    <property type="term" value="F:aminopeptidase activity"/>
    <property type="evidence" value="ECO:0007669"/>
    <property type="project" value="UniProtKB-KW"/>
</dbReference>
<keyword evidence="3" id="KW-1185">Reference proteome</keyword>
<dbReference type="InterPro" id="IPR001375">
    <property type="entry name" value="Peptidase_S9_cat"/>
</dbReference>
<protein>
    <submittedName>
        <fullName evidence="2">Dipeptidyl aminopeptidase/acylaminoacyl peptidase</fullName>
    </submittedName>
</protein>
<dbReference type="InterPro" id="IPR029058">
    <property type="entry name" value="AB_hydrolase_fold"/>
</dbReference>
<dbReference type="PANTHER" id="PTHR43056">
    <property type="entry name" value="PEPTIDASE S9 PROLYL OLIGOPEPTIDASE"/>
    <property type="match status" value="1"/>
</dbReference>
<keyword evidence="2" id="KW-0645">Protease</keyword>
<dbReference type="Proteomes" id="UP000758168">
    <property type="component" value="Unassembled WGS sequence"/>
</dbReference>
<dbReference type="InterPro" id="IPR050585">
    <property type="entry name" value="Xaa-Pro_dipeptidyl-ppase/CocE"/>
</dbReference>
<evidence type="ECO:0000313" key="3">
    <source>
        <dbReference type="Proteomes" id="UP000758168"/>
    </source>
</evidence>
<dbReference type="RefSeq" id="WP_210053189.1">
    <property type="nucleotide sequence ID" value="NZ_BAAAMH010000021.1"/>
</dbReference>
<dbReference type="Gene3D" id="2.120.10.30">
    <property type="entry name" value="TolB, C-terminal domain"/>
    <property type="match status" value="1"/>
</dbReference>
<reference evidence="2 3" key="1">
    <citation type="submission" date="2021-03" db="EMBL/GenBank/DDBJ databases">
        <title>Sequencing the genomes of 1000 actinobacteria strains.</title>
        <authorList>
            <person name="Klenk H.-P."/>
        </authorList>
    </citation>
    <scope>NUCLEOTIDE SEQUENCE [LARGE SCALE GENOMIC DNA]</scope>
    <source>
        <strain evidence="2 3">DSM 12936</strain>
    </source>
</reference>
<organism evidence="2 3">
    <name type="scientific">Microlunatus capsulatus</name>
    <dbReference type="NCBI Taxonomy" id="99117"/>
    <lineage>
        <taxon>Bacteria</taxon>
        <taxon>Bacillati</taxon>
        <taxon>Actinomycetota</taxon>
        <taxon>Actinomycetes</taxon>
        <taxon>Propionibacteriales</taxon>
        <taxon>Propionibacteriaceae</taxon>
        <taxon>Microlunatus</taxon>
    </lineage>
</organism>
<dbReference type="SUPFAM" id="SSF82171">
    <property type="entry name" value="DPP6 N-terminal domain-like"/>
    <property type="match status" value="1"/>
</dbReference>
<keyword evidence="2" id="KW-0031">Aminopeptidase</keyword>
<proteinExistence type="predicted"/>
<accession>A0ABS4Z4F5</accession>
<gene>
    <name evidence="2" type="ORF">JOF54_000803</name>
</gene>
<evidence type="ECO:0000259" key="1">
    <source>
        <dbReference type="Pfam" id="PF00326"/>
    </source>
</evidence>
<sequence length="656" mass="68924">MTTTAPHGSWPSPVTVDQLTSASVGLAEVHVDGGDLYWLEAHAEQGGRCSVWRAPLAGGTAVEVTPPGANVRSRVHEYGGGAWGVADGVVVYSEMADGRLHRVDGDGPARALTPAGDLRFADVRVHPDRGLVLAVREDHGGPGECVNTVVAVALEPAADEADLDPGTVLVDGVDFCSTPELAADGRLAFVTWDHPAMPWDATALSVGTLAGDAASGWRLEDVAQVAGGPSVSAVHPRWTPGGTLVLVDDRSGWWNLYAWSGGDGEDRPLHPAEAEFCEPGWVLGQTPYAVVDDTTLVCALNRSGVLSTALLDLGTGDLHPLTAEGTEASALAVGDGRVAAVLHHPDRPAGLAVAVLPAGDEPLAWDERRRSSDLALPPGAVSRAEAVSWDSPRGPVHGFYYPPTNPDVVAPEGSLPPLVTLSHGGPTSFSSPAFSLSYQFWTSRGYAVLDVNYGGSTGYGRAYRERLVGTWGLVDVADCADGARAMGDQGRADPDRLVVKGGSAGGYTTLRALTATDVFAAGISSYGIGSLEALALDTHKFESRYLDGLVGPYPEARDVYVERSPLTHVDSLAAPILLLQGTEDKVVPPAQAEEMADAARRKGLPVALIMFEGEGHGFRRAENIRRSLEAQQYFLGRLFGFTPADDVQPVEIENLA</sequence>
<dbReference type="EMBL" id="JAGIOB010000001">
    <property type="protein sequence ID" value="MBP2415881.1"/>
    <property type="molecule type" value="Genomic_DNA"/>
</dbReference>
<dbReference type="PANTHER" id="PTHR43056:SF5">
    <property type="entry name" value="PEPTIDASE S9 PROLYL OLIGOPEPTIDASE CATALYTIC DOMAIN-CONTAINING PROTEIN"/>
    <property type="match status" value="1"/>
</dbReference>
<dbReference type="InterPro" id="IPR011042">
    <property type="entry name" value="6-blade_b-propeller_TolB-like"/>
</dbReference>
<keyword evidence="2" id="KW-0378">Hydrolase</keyword>
<feature type="domain" description="Peptidase S9 prolyl oligopeptidase catalytic" evidence="1">
    <location>
        <begin position="433"/>
        <end position="640"/>
    </location>
</feature>
<comment type="caution">
    <text evidence="2">The sequence shown here is derived from an EMBL/GenBank/DDBJ whole genome shotgun (WGS) entry which is preliminary data.</text>
</comment>
<name>A0ABS4Z4F5_9ACTN</name>
<dbReference type="Pfam" id="PF00326">
    <property type="entry name" value="Peptidase_S9"/>
    <property type="match status" value="1"/>
</dbReference>
<dbReference type="SUPFAM" id="SSF53474">
    <property type="entry name" value="alpha/beta-Hydrolases"/>
    <property type="match status" value="1"/>
</dbReference>